<keyword evidence="2" id="KW-0732">Signal</keyword>
<feature type="chain" id="PRO_5039506967" description="DUF3558 domain-containing protein" evidence="2">
    <location>
        <begin position="37"/>
        <end position="214"/>
    </location>
</feature>
<evidence type="ECO:0000256" key="1">
    <source>
        <dbReference type="SAM" id="MobiDB-lite"/>
    </source>
</evidence>
<dbReference type="RefSeq" id="WP_256092025.1">
    <property type="nucleotide sequence ID" value="NZ_FMCW01000018.1"/>
</dbReference>
<protein>
    <recommendedName>
        <fullName evidence="5">DUF3558 domain-containing protein</fullName>
    </recommendedName>
</protein>
<reference evidence="3 4" key="1">
    <citation type="submission" date="2016-06" db="EMBL/GenBank/DDBJ databases">
        <authorList>
            <person name="Kjaerup R.B."/>
            <person name="Dalgaard T.S."/>
            <person name="Juul-Madsen H.R."/>
        </authorList>
    </citation>
    <scope>NUCLEOTIDE SEQUENCE [LARGE SCALE GENOMIC DNA]</scope>
    <source>
        <strain evidence="3 4">DSM 45626</strain>
    </source>
</reference>
<evidence type="ECO:0000313" key="4">
    <source>
        <dbReference type="Proteomes" id="UP000199375"/>
    </source>
</evidence>
<sequence>MPRRTHTPARPLRPARVTRRFHRLAPVLLLALLAPAACGRLAGPLSADPGDAADRPAPVSSQPGGSADPAAPEPGDPTGPADGQSPEPGDDALALPDPCTLVRKAEAEKLAGLGLGDGKSVGDTCTYTAPADGPTAQVEVFVGDGAKNYLDVERALGHETRALPGVGDEAYATADSFFVNASGRWVAVRLVRLNDPEENRGPLESLARTVAARL</sequence>
<evidence type="ECO:0000256" key="2">
    <source>
        <dbReference type="SAM" id="SignalP"/>
    </source>
</evidence>
<dbReference type="Proteomes" id="UP000199375">
    <property type="component" value="Unassembled WGS sequence"/>
</dbReference>
<feature type="region of interest" description="Disordered" evidence="1">
    <location>
        <begin position="47"/>
        <end position="96"/>
    </location>
</feature>
<evidence type="ECO:0008006" key="5">
    <source>
        <dbReference type="Google" id="ProtNLM"/>
    </source>
</evidence>
<accession>A0A1C4WV52</accession>
<organism evidence="3 4">
    <name type="scientific">Micromonospora haikouensis</name>
    <dbReference type="NCBI Taxonomy" id="686309"/>
    <lineage>
        <taxon>Bacteria</taxon>
        <taxon>Bacillati</taxon>
        <taxon>Actinomycetota</taxon>
        <taxon>Actinomycetes</taxon>
        <taxon>Micromonosporales</taxon>
        <taxon>Micromonosporaceae</taxon>
        <taxon>Micromonospora</taxon>
    </lineage>
</organism>
<dbReference type="AlphaFoldDB" id="A0A1C4WV52"/>
<proteinExistence type="predicted"/>
<feature type="compositionally biased region" description="Low complexity" evidence="1">
    <location>
        <begin position="47"/>
        <end position="58"/>
    </location>
</feature>
<dbReference type="EMBL" id="FMCW01000018">
    <property type="protein sequence ID" value="SCF00166.1"/>
    <property type="molecule type" value="Genomic_DNA"/>
</dbReference>
<evidence type="ECO:0000313" key="3">
    <source>
        <dbReference type="EMBL" id="SCF00166.1"/>
    </source>
</evidence>
<feature type="signal peptide" evidence="2">
    <location>
        <begin position="1"/>
        <end position="36"/>
    </location>
</feature>
<gene>
    <name evidence="3" type="ORF">GA0070558_118147</name>
</gene>
<name>A0A1C4WV52_9ACTN</name>